<reference evidence="3 4" key="1">
    <citation type="submission" date="2023-07" db="EMBL/GenBank/DDBJ databases">
        <title>Sequencing the genomes of 1000 actinobacteria strains.</title>
        <authorList>
            <person name="Klenk H.-P."/>
        </authorList>
    </citation>
    <scope>NUCLEOTIDE SEQUENCE [LARGE SCALE GENOMIC DNA]</scope>
    <source>
        <strain evidence="3 4">DSM 19515</strain>
    </source>
</reference>
<protein>
    <submittedName>
        <fullName evidence="3">dTDP-4-amino-4,6-dideoxygalactose transaminase</fullName>
    </submittedName>
</protein>
<dbReference type="InterPro" id="IPR000653">
    <property type="entry name" value="DegT/StrS_aminotransferase"/>
</dbReference>
<comment type="caution">
    <text evidence="3">The sequence shown here is derived from an EMBL/GenBank/DDBJ whole genome shotgun (WGS) entry which is preliminary data.</text>
</comment>
<evidence type="ECO:0000256" key="1">
    <source>
        <dbReference type="ARBA" id="ARBA00001933"/>
    </source>
</evidence>
<dbReference type="Gene3D" id="3.90.1150.10">
    <property type="entry name" value="Aspartate Aminotransferase, domain 1"/>
    <property type="match status" value="1"/>
</dbReference>
<dbReference type="Pfam" id="PF01041">
    <property type="entry name" value="DegT_DnrJ_EryC1"/>
    <property type="match status" value="1"/>
</dbReference>
<dbReference type="PANTHER" id="PTHR30244">
    <property type="entry name" value="TRANSAMINASE"/>
    <property type="match status" value="1"/>
</dbReference>
<dbReference type="Gene3D" id="3.40.640.10">
    <property type="entry name" value="Type I PLP-dependent aspartate aminotransferase-like (Major domain)"/>
    <property type="match status" value="1"/>
</dbReference>
<dbReference type="Proteomes" id="UP001230145">
    <property type="component" value="Unassembled WGS sequence"/>
</dbReference>
<keyword evidence="4" id="KW-1185">Reference proteome</keyword>
<dbReference type="RefSeq" id="WP_407702479.1">
    <property type="nucleotide sequence ID" value="NZ_JAUSQL010000001.1"/>
</dbReference>
<comment type="cofactor">
    <cofactor evidence="1">
        <name>pyridoxal 5'-phosphate</name>
        <dbReference type="ChEBI" id="CHEBI:597326"/>
    </cofactor>
</comment>
<keyword evidence="2" id="KW-0663">Pyridoxal phosphate</keyword>
<dbReference type="InterPro" id="IPR015424">
    <property type="entry name" value="PyrdxlP-dep_Trfase"/>
</dbReference>
<dbReference type="SUPFAM" id="SSF53383">
    <property type="entry name" value="PLP-dependent transferases"/>
    <property type="match status" value="1"/>
</dbReference>
<evidence type="ECO:0000313" key="4">
    <source>
        <dbReference type="Proteomes" id="UP001230145"/>
    </source>
</evidence>
<proteinExistence type="inferred from homology"/>
<name>A0ABT9PKZ3_9ACTO</name>
<dbReference type="PANTHER" id="PTHR30244:SF34">
    <property type="entry name" value="DTDP-4-AMINO-4,6-DIDEOXYGALACTOSE TRANSAMINASE"/>
    <property type="match status" value="1"/>
</dbReference>
<evidence type="ECO:0000256" key="2">
    <source>
        <dbReference type="RuleBase" id="RU004508"/>
    </source>
</evidence>
<organism evidence="3 4">
    <name type="scientific">Trueperella abortisuis</name>
    <dbReference type="NCBI Taxonomy" id="445930"/>
    <lineage>
        <taxon>Bacteria</taxon>
        <taxon>Bacillati</taxon>
        <taxon>Actinomycetota</taxon>
        <taxon>Actinomycetes</taxon>
        <taxon>Actinomycetales</taxon>
        <taxon>Actinomycetaceae</taxon>
        <taxon>Trueperella</taxon>
    </lineage>
</organism>
<evidence type="ECO:0000313" key="3">
    <source>
        <dbReference type="EMBL" id="MDP9832785.1"/>
    </source>
</evidence>
<accession>A0ABT9PKZ3</accession>
<gene>
    <name evidence="3" type="ORF">J2S45_001464</name>
</gene>
<dbReference type="InterPro" id="IPR015422">
    <property type="entry name" value="PyrdxlP-dep_Trfase_small"/>
</dbReference>
<dbReference type="InterPro" id="IPR015421">
    <property type="entry name" value="PyrdxlP-dep_Trfase_major"/>
</dbReference>
<comment type="similarity">
    <text evidence="2">Belongs to the DegT/DnrJ/EryC1 family.</text>
</comment>
<dbReference type="PIRSF" id="PIRSF000390">
    <property type="entry name" value="PLP_StrS"/>
    <property type="match status" value="1"/>
</dbReference>
<sequence length="381" mass="40924">MIPLMRPSLGDWEVSAVRAVIYSGQFRGGWYNSALESVVAGSLGMEAGTTAVTATAGLWALLSSLGCGPGKEVVVSNVTCPSVAQAILLTGAKLVLVDNDPVSHQVDSAQVVSALSSATSAVVSTYAFAMPYDNSALRRQLANRGIAVIEDLAGLEGSTVFGRPVGHSAAYSIHSFGPTKMITGGTGGMVCGDAGTVASCREFLSGGYELGSKHSLPAGAPRSWLEVGETALDLELNEMNAAIVLTQLARIDELLAARRTHASRYIENLAGLEGASIFLPEPHCAPSWLYMPLICQAPDWNAVRFIEYMTERGIQVRRYFRPLSSFRHFRQRARCTEAGLRHSEGSATDTVLLPIYPDLRSEEIDYICETIFRYANTRVGR</sequence>
<dbReference type="EMBL" id="JAUSQL010000001">
    <property type="protein sequence ID" value="MDP9832785.1"/>
    <property type="molecule type" value="Genomic_DNA"/>
</dbReference>